<proteinExistence type="predicted"/>
<gene>
    <name evidence="2" type="ORF">GYMLUDRAFT_252912</name>
</gene>
<name>A0A0D0B8S0_9AGAR</name>
<feature type="compositionally biased region" description="Acidic residues" evidence="1">
    <location>
        <begin position="59"/>
        <end position="72"/>
    </location>
</feature>
<organism evidence="2 3">
    <name type="scientific">Collybiopsis luxurians FD-317 M1</name>
    <dbReference type="NCBI Taxonomy" id="944289"/>
    <lineage>
        <taxon>Eukaryota</taxon>
        <taxon>Fungi</taxon>
        <taxon>Dikarya</taxon>
        <taxon>Basidiomycota</taxon>
        <taxon>Agaricomycotina</taxon>
        <taxon>Agaricomycetes</taxon>
        <taxon>Agaricomycetidae</taxon>
        <taxon>Agaricales</taxon>
        <taxon>Marasmiineae</taxon>
        <taxon>Omphalotaceae</taxon>
        <taxon>Collybiopsis</taxon>
        <taxon>Collybiopsis luxurians</taxon>
    </lineage>
</organism>
<dbReference type="HOGENOM" id="CLU_2038333_0_0_1"/>
<sequence>MGDIPIVLQEPEASANEDGLPIYLLYQSKKFQNKDAGAHPASLQKSKSDAAEGGQGNDDNNDNDKEEQEEAEGMGKGLDDHSAEEEEANDSTQINISKSKLVQDKNPMSSKTYKRTDGMPK</sequence>
<evidence type="ECO:0000256" key="1">
    <source>
        <dbReference type="SAM" id="MobiDB-lite"/>
    </source>
</evidence>
<accession>A0A0D0B8S0</accession>
<protein>
    <submittedName>
        <fullName evidence="2">Uncharacterized protein</fullName>
    </submittedName>
</protein>
<evidence type="ECO:0000313" key="3">
    <source>
        <dbReference type="Proteomes" id="UP000053593"/>
    </source>
</evidence>
<evidence type="ECO:0000313" key="2">
    <source>
        <dbReference type="EMBL" id="KIK50516.1"/>
    </source>
</evidence>
<keyword evidence="3" id="KW-1185">Reference proteome</keyword>
<dbReference type="AlphaFoldDB" id="A0A0D0B8S0"/>
<dbReference type="EMBL" id="KN834898">
    <property type="protein sequence ID" value="KIK50516.1"/>
    <property type="molecule type" value="Genomic_DNA"/>
</dbReference>
<dbReference type="Proteomes" id="UP000053593">
    <property type="component" value="Unassembled WGS sequence"/>
</dbReference>
<reference evidence="2 3" key="1">
    <citation type="submission" date="2014-04" db="EMBL/GenBank/DDBJ databases">
        <title>Evolutionary Origins and Diversification of the Mycorrhizal Mutualists.</title>
        <authorList>
            <consortium name="DOE Joint Genome Institute"/>
            <consortium name="Mycorrhizal Genomics Consortium"/>
            <person name="Kohler A."/>
            <person name="Kuo A."/>
            <person name="Nagy L.G."/>
            <person name="Floudas D."/>
            <person name="Copeland A."/>
            <person name="Barry K.W."/>
            <person name="Cichocki N."/>
            <person name="Veneault-Fourrey C."/>
            <person name="LaButti K."/>
            <person name="Lindquist E.A."/>
            <person name="Lipzen A."/>
            <person name="Lundell T."/>
            <person name="Morin E."/>
            <person name="Murat C."/>
            <person name="Riley R."/>
            <person name="Ohm R."/>
            <person name="Sun H."/>
            <person name="Tunlid A."/>
            <person name="Henrissat B."/>
            <person name="Grigoriev I.V."/>
            <person name="Hibbett D.S."/>
            <person name="Martin F."/>
        </authorList>
    </citation>
    <scope>NUCLEOTIDE SEQUENCE [LARGE SCALE GENOMIC DNA]</scope>
    <source>
        <strain evidence="2 3">FD-317 M1</strain>
    </source>
</reference>
<feature type="compositionally biased region" description="Polar residues" evidence="1">
    <location>
        <begin position="90"/>
        <end position="111"/>
    </location>
</feature>
<feature type="region of interest" description="Disordered" evidence="1">
    <location>
        <begin position="33"/>
        <end position="121"/>
    </location>
</feature>